<dbReference type="GeneID" id="109543911"/>
<dbReference type="InterPro" id="IPR014001">
    <property type="entry name" value="Helicase_ATP-bd"/>
</dbReference>
<dbReference type="Pfam" id="PF00176">
    <property type="entry name" value="SNF2-rel_dom"/>
    <property type="match status" value="1"/>
</dbReference>
<evidence type="ECO:0000256" key="5">
    <source>
        <dbReference type="PROSITE-ProRule" id="PRU00175"/>
    </source>
</evidence>
<dbReference type="CDD" id="cd18793">
    <property type="entry name" value="SF2_C_SNF"/>
    <property type="match status" value="1"/>
</dbReference>
<dbReference type="PANTHER" id="PTHR45865">
    <property type="entry name" value="E3 UBIQUITIN-PROTEIN LIGASE SHPRH FAMILY MEMBER"/>
    <property type="match status" value="1"/>
</dbReference>
<reference evidence="9" key="2">
    <citation type="submission" date="2024-08" db="UniProtKB">
        <authorList>
            <consortium name="EnsemblMetazoa"/>
        </authorList>
    </citation>
    <scope>IDENTIFICATION</scope>
</reference>
<dbReference type="InterPro" id="IPR013083">
    <property type="entry name" value="Znf_RING/FYVE/PHD"/>
</dbReference>
<dbReference type="GO" id="GO:0016787">
    <property type="term" value="F:hydrolase activity"/>
    <property type="evidence" value="ECO:0007669"/>
    <property type="project" value="UniProtKB-KW"/>
</dbReference>
<feature type="domain" description="RING-type" evidence="7">
    <location>
        <begin position="1143"/>
        <end position="1186"/>
    </location>
</feature>
<name>A0AAR5Q833_DENPD</name>
<dbReference type="InterPro" id="IPR011011">
    <property type="entry name" value="Znf_FYVE_PHD"/>
</dbReference>
<dbReference type="GO" id="GO:0005634">
    <property type="term" value="C:nucleus"/>
    <property type="evidence" value="ECO:0007669"/>
    <property type="project" value="TreeGrafter"/>
</dbReference>
<dbReference type="Pfam" id="PF00271">
    <property type="entry name" value="Helicase_C"/>
    <property type="match status" value="1"/>
</dbReference>
<dbReference type="InterPro" id="IPR001841">
    <property type="entry name" value="Znf_RING"/>
</dbReference>
<dbReference type="Pfam" id="PF00097">
    <property type="entry name" value="zf-C3HC4"/>
    <property type="match status" value="1"/>
</dbReference>
<dbReference type="InterPro" id="IPR052583">
    <property type="entry name" value="ATP-helicase/E3_Ub-Ligase"/>
</dbReference>
<dbReference type="GO" id="GO:0008270">
    <property type="term" value="F:zinc ion binding"/>
    <property type="evidence" value="ECO:0007669"/>
    <property type="project" value="UniProtKB-KW"/>
</dbReference>
<evidence type="ECO:0000256" key="2">
    <source>
        <dbReference type="ARBA" id="ARBA00022771"/>
    </source>
</evidence>
<proteinExistence type="predicted"/>
<dbReference type="SMART" id="SM00490">
    <property type="entry name" value="HELICc"/>
    <property type="match status" value="1"/>
</dbReference>
<evidence type="ECO:0008006" key="11">
    <source>
        <dbReference type="Google" id="ProtNLM"/>
    </source>
</evidence>
<keyword evidence="2 5" id="KW-0863">Zinc-finger</keyword>
<dbReference type="InterPro" id="IPR048686">
    <property type="entry name" value="SHPRH_helical_1st"/>
</dbReference>
<dbReference type="Gene3D" id="3.30.40.10">
    <property type="entry name" value="Zinc/RING finger domain, C3HC4 (zinc finger)"/>
    <property type="match status" value="1"/>
</dbReference>
<evidence type="ECO:0000259" key="7">
    <source>
        <dbReference type="PROSITE" id="PS50089"/>
    </source>
</evidence>
<dbReference type="SMART" id="SM00487">
    <property type="entry name" value="DEXDc"/>
    <property type="match status" value="1"/>
</dbReference>
<dbReference type="Proteomes" id="UP000019118">
    <property type="component" value="Unassembled WGS sequence"/>
</dbReference>
<dbReference type="PANTHER" id="PTHR45865:SF1">
    <property type="entry name" value="E3 UBIQUITIN-PROTEIN LIGASE SHPRH"/>
    <property type="match status" value="1"/>
</dbReference>
<dbReference type="SUPFAM" id="SSF57850">
    <property type="entry name" value="RING/U-box"/>
    <property type="match status" value="1"/>
</dbReference>
<dbReference type="PROSITE" id="PS51194">
    <property type="entry name" value="HELICASE_CTER"/>
    <property type="match status" value="1"/>
</dbReference>
<organism evidence="9 10">
    <name type="scientific">Dendroctonus ponderosae</name>
    <name type="common">Mountain pine beetle</name>
    <dbReference type="NCBI Taxonomy" id="77166"/>
    <lineage>
        <taxon>Eukaryota</taxon>
        <taxon>Metazoa</taxon>
        <taxon>Ecdysozoa</taxon>
        <taxon>Arthropoda</taxon>
        <taxon>Hexapoda</taxon>
        <taxon>Insecta</taxon>
        <taxon>Pterygota</taxon>
        <taxon>Neoptera</taxon>
        <taxon>Endopterygota</taxon>
        <taxon>Coleoptera</taxon>
        <taxon>Polyphaga</taxon>
        <taxon>Cucujiformia</taxon>
        <taxon>Curculionidae</taxon>
        <taxon>Scolytinae</taxon>
        <taxon>Dendroctonus</taxon>
    </lineage>
</organism>
<feature type="domain" description="Helicase C-terminal" evidence="8">
    <location>
        <begin position="1225"/>
        <end position="1379"/>
    </location>
</feature>
<keyword evidence="4" id="KW-0862">Zinc</keyword>
<dbReference type="InterPro" id="IPR001650">
    <property type="entry name" value="Helicase_C-like"/>
</dbReference>
<dbReference type="GO" id="GO:0061630">
    <property type="term" value="F:ubiquitin protein ligase activity"/>
    <property type="evidence" value="ECO:0007669"/>
    <property type="project" value="TreeGrafter"/>
</dbReference>
<dbReference type="EnsemblMetazoa" id="XM_019913839.1">
    <property type="protein sequence ID" value="XP_019769398.1"/>
    <property type="gene ID" value="LOC109543911"/>
</dbReference>
<keyword evidence="10" id="KW-1185">Reference proteome</keyword>
<dbReference type="InterPro" id="IPR000330">
    <property type="entry name" value="SNF2_N"/>
</dbReference>
<keyword evidence="1" id="KW-0479">Metal-binding</keyword>
<dbReference type="InterPro" id="IPR049730">
    <property type="entry name" value="SNF2/RAD54-like_C"/>
</dbReference>
<dbReference type="GO" id="GO:0000209">
    <property type="term" value="P:protein polyubiquitination"/>
    <property type="evidence" value="ECO:0007669"/>
    <property type="project" value="TreeGrafter"/>
</dbReference>
<dbReference type="Gene3D" id="3.40.50.10810">
    <property type="entry name" value="Tandem AAA-ATPase domain"/>
    <property type="match status" value="2"/>
</dbReference>
<evidence type="ECO:0000313" key="10">
    <source>
        <dbReference type="Proteomes" id="UP000019118"/>
    </source>
</evidence>
<dbReference type="GO" id="GO:0006974">
    <property type="term" value="P:DNA damage response"/>
    <property type="evidence" value="ECO:0007669"/>
    <property type="project" value="TreeGrafter"/>
</dbReference>
<dbReference type="InterPro" id="IPR027417">
    <property type="entry name" value="P-loop_NTPase"/>
</dbReference>
<dbReference type="InterPro" id="IPR018957">
    <property type="entry name" value="Znf_C3HC4_RING-type"/>
</dbReference>
<dbReference type="InterPro" id="IPR038718">
    <property type="entry name" value="SNF2-like_sf"/>
</dbReference>
<dbReference type="GO" id="GO:0005524">
    <property type="term" value="F:ATP binding"/>
    <property type="evidence" value="ECO:0007669"/>
    <property type="project" value="InterPro"/>
</dbReference>
<evidence type="ECO:0000313" key="9">
    <source>
        <dbReference type="EnsemblMetazoa" id="XP_019769398.1"/>
    </source>
</evidence>
<accession>A0AAR5Q833</accession>
<evidence type="ECO:0000259" key="8">
    <source>
        <dbReference type="PROSITE" id="PS51194"/>
    </source>
</evidence>
<reference evidence="10" key="1">
    <citation type="journal article" date="2013" name="Genome Biol.">
        <title>Draft genome of the mountain pine beetle, Dendroctonus ponderosae Hopkins, a major forest pest.</title>
        <authorList>
            <person name="Keeling C.I."/>
            <person name="Yuen M.M."/>
            <person name="Liao N.Y."/>
            <person name="Docking T.R."/>
            <person name="Chan S.K."/>
            <person name="Taylor G.A."/>
            <person name="Palmquist D.L."/>
            <person name="Jackman S.D."/>
            <person name="Nguyen A."/>
            <person name="Li M."/>
            <person name="Henderson H."/>
            <person name="Janes J.K."/>
            <person name="Zhao Y."/>
            <person name="Pandoh P."/>
            <person name="Moore R."/>
            <person name="Sperling F.A."/>
            <person name="Huber D.P."/>
            <person name="Birol I."/>
            <person name="Jones S.J."/>
            <person name="Bohlmann J."/>
        </authorList>
    </citation>
    <scope>NUCLEOTIDE SEQUENCE</scope>
</reference>
<dbReference type="Gene3D" id="3.40.50.300">
    <property type="entry name" value="P-loop containing nucleotide triphosphate hydrolases"/>
    <property type="match status" value="1"/>
</dbReference>
<dbReference type="PROSITE" id="PS50089">
    <property type="entry name" value="ZF_RING_2"/>
    <property type="match status" value="1"/>
</dbReference>
<dbReference type="Pfam" id="PF21325">
    <property type="entry name" value="SHPRH_helical-1st"/>
    <property type="match status" value="1"/>
</dbReference>
<dbReference type="KEGG" id="dpa:109543911"/>
<protein>
    <recommendedName>
        <fullName evidence="11">RING-type domain-containing protein</fullName>
    </recommendedName>
</protein>
<dbReference type="SUPFAM" id="SSF57903">
    <property type="entry name" value="FYVE/PHD zinc finger"/>
    <property type="match status" value="1"/>
</dbReference>
<keyword evidence="3" id="KW-0378">Hydrolase</keyword>
<sequence>MGRIKSVPNKKDFSLGQCSLSTIGELRPFIRKMRKTKKTPKEPGRTYSLNFAQEAHRNFYLGDIKIGRTSNVLPGKIEVGRIEFNVQNEEQQSVILILGDEHIVVYPEFDIFLLRDLVQDKQFLLEIYTQGEALYFKIFLIAIPLPRPHRTTANSIKNIFKILYNMDFADLAKTKPQSQNALTTNELNQVYAKLMENKDWKQHTFTGKDLALLKPSLRPYQEQSLQWMIHRENEGGTLKDDINPAYEKVTLRSGRVVFVEKFTALLENEPPVVSRGWKGGILADEMGLGKTIEVLALILSHQKTPSPTCTVSADNMKQLTVATGPKRQLSRSKDPPERKTKKIKKAETVNTGKSNTFKALEAIYTETLSQFCTTKPRARHVVNPVQCICGSASTNDTVKCVTCDKLQHISCLAWRPELGPYKCPQCWEAADLIESKATLIVVPATLSRQWCREMETHLKYGLKVLHYEGCTNSPVYPAELLDYDIVITTYSVLKSDIKLTETNTSISRRQQRKYWPILSPIVRVLWWRICLDEAQTVELPMISKITKKISACHKWAVTGTPMSKGIADIFALIDYLQMEPYNDLYTWNNVLYYPYVAGNTQPMYDFLSKILWRTSKSAVLNQINIPEQSEKLHMLEFSAVEKFFYNREHEVCSRNFLQIASKFEEDITLQKMNRKHLKQLMQPLVSLRQACSDASTVRGKGRYLSLKRDAYSMKDLLEALILKNKCDCEEALRLLVSSNNGLAGTYLLMNDPEQAIAEYRKVLQLAAKFSLVERDGCGKIDVDKLPLIHAMHNLADVLETHQPKMRTIRDSSLRKDCTELEKQYIEKTMKETGFRSELYNAATAIVTKHQSEFILSHGEWYSDGFDWVSLNGLEKDLISRVSAAAGVTASNLEFYQIRSLLRKTYNWHVSLEQTRDELCSTINSLYRIDPETKQLITSEYVVEKAVECHLRPVQAKATKQKAECPICVANAELISYEKNLYNTEGRAEMCEKKTLEESVLRCLLALLKSKNCEADIIKDGETHLLLLEALKKEFKEISKLWTLLARQVCAQDEVEICKVRLQFKEKSQNKTVVDKQLKMLSYEQNNIHEHINLISPEEVCYQELTLRSDESQYNTRLEALLGRRNYLNTLRQQQFEGYAPDPCPICQSPLVKTWAILSCAHTYCLECSEALINKTRKQDLQCSVCRSKQSIQDLAYINSCSDGAAQDEDETKISVLGNYCKKIESVVQLVLSLRRTTPTVQVLIFSSWTVVLKLLGKALEQNHVTLELVDSSTTFAKRIQHFKDPLNNITALLIPIEFGSKGLNLIEATHVILMEPLLDTANELQAIGRVHRIGQTKKTVVHRFVIRDTIEESLYKATCSNSLGWEKGRVTVGQLRSLFESAIDENESQ</sequence>
<evidence type="ECO:0000256" key="1">
    <source>
        <dbReference type="ARBA" id="ARBA00022723"/>
    </source>
</evidence>
<evidence type="ECO:0000256" key="6">
    <source>
        <dbReference type="SAM" id="MobiDB-lite"/>
    </source>
</evidence>
<evidence type="ECO:0000256" key="4">
    <source>
        <dbReference type="ARBA" id="ARBA00022833"/>
    </source>
</evidence>
<dbReference type="SUPFAM" id="SSF52540">
    <property type="entry name" value="P-loop containing nucleoside triphosphate hydrolases"/>
    <property type="match status" value="2"/>
</dbReference>
<evidence type="ECO:0000256" key="3">
    <source>
        <dbReference type="ARBA" id="ARBA00022801"/>
    </source>
</evidence>
<feature type="region of interest" description="Disordered" evidence="6">
    <location>
        <begin position="323"/>
        <end position="344"/>
    </location>
</feature>